<protein>
    <submittedName>
        <fullName evidence="2">AAA domain-containing protein</fullName>
    </submittedName>
</protein>
<keyword evidence="3" id="KW-1185">Reference proteome</keyword>
<dbReference type="SUPFAM" id="SSF52540">
    <property type="entry name" value="P-loop containing nucleoside triphosphate hydrolases"/>
    <property type="match status" value="1"/>
</dbReference>
<gene>
    <name evidence="2" type="ORF">SAMN06265370_102337</name>
</gene>
<dbReference type="Proteomes" id="UP000198417">
    <property type="component" value="Unassembled WGS sequence"/>
</dbReference>
<proteinExistence type="predicted"/>
<dbReference type="AlphaFoldDB" id="A0A238VLI0"/>
<accession>A0A238VLI0</accession>
<name>A0A238VLI0_9RHOB</name>
<dbReference type="RefSeq" id="WP_089269278.1">
    <property type="nucleotide sequence ID" value="NZ_FZNN01000002.1"/>
</dbReference>
<feature type="domain" description="ORC1/DEAH AAA+ ATPase" evidence="1">
    <location>
        <begin position="54"/>
        <end position="192"/>
    </location>
</feature>
<evidence type="ECO:0000313" key="3">
    <source>
        <dbReference type="Proteomes" id="UP000198417"/>
    </source>
</evidence>
<sequence length="321" mass="35694">MNEFVKAAYRDAAANSGGRLYPLPRASLLKSDFSKVFSTHLGHLIGGGRFEAEGLLVTGQSGSGKTTEIRSLIARFNASEAELPNGAHARFAECVLKGIGSWKDLGRSTAQAVGFPIGEKARLTQSEIWDIVVREAKLAGTIGIHFDEAQHIFREKKSADCLAVLDSFKTLMKSHDWPLMLIFSGVPELEGYMKAEPQLHRLLHRVQFNDVSLPDDYKTVHEIVGSYAVRSGVEVDADLMTQDFLDRLVAAGAYRWGVLIDITKRAIAAAQDEGAERLIRDHFTDWWVSKTKTARVATPFTHSDFRSMYRKDHLFLKALDS</sequence>
<dbReference type="Pfam" id="PF13401">
    <property type="entry name" value="AAA_22"/>
    <property type="match status" value="1"/>
</dbReference>
<dbReference type="InterPro" id="IPR027417">
    <property type="entry name" value="P-loop_NTPase"/>
</dbReference>
<dbReference type="Gene3D" id="3.40.50.300">
    <property type="entry name" value="P-loop containing nucleotide triphosphate hydrolases"/>
    <property type="match status" value="1"/>
</dbReference>
<dbReference type="GO" id="GO:0016887">
    <property type="term" value="F:ATP hydrolysis activity"/>
    <property type="evidence" value="ECO:0007669"/>
    <property type="project" value="InterPro"/>
</dbReference>
<evidence type="ECO:0000313" key="2">
    <source>
        <dbReference type="EMBL" id="SNR35024.1"/>
    </source>
</evidence>
<dbReference type="InterPro" id="IPR049945">
    <property type="entry name" value="AAA_22"/>
</dbReference>
<dbReference type="OrthoDB" id="5288220at2"/>
<organism evidence="2 3">
    <name type="scientific">Puniceibacterium sediminis</name>
    <dbReference type="NCBI Taxonomy" id="1608407"/>
    <lineage>
        <taxon>Bacteria</taxon>
        <taxon>Pseudomonadati</taxon>
        <taxon>Pseudomonadota</taxon>
        <taxon>Alphaproteobacteria</taxon>
        <taxon>Rhodobacterales</taxon>
        <taxon>Paracoccaceae</taxon>
        <taxon>Puniceibacterium</taxon>
    </lineage>
</organism>
<dbReference type="EMBL" id="FZNN01000002">
    <property type="protein sequence ID" value="SNR35024.1"/>
    <property type="molecule type" value="Genomic_DNA"/>
</dbReference>
<evidence type="ECO:0000259" key="1">
    <source>
        <dbReference type="Pfam" id="PF13401"/>
    </source>
</evidence>
<reference evidence="2 3" key="1">
    <citation type="submission" date="2017-06" db="EMBL/GenBank/DDBJ databases">
        <authorList>
            <person name="Kim H.J."/>
            <person name="Triplett B.A."/>
        </authorList>
    </citation>
    <scope>NUCLEOTIDE SEQUENCE [LARGE SCALE GENOMIC DNA]</scope>
    <source>
        <strain evidence="2 3">DSM 29052</strain>
    </source>
</reference>